<dbReference type="InterPro" id="IPR011009">
    <property type="entry name" value="Kinase-like_dom_sf"/>
</dbReference>
<evidence type="ECO:0000313" key="7">
    <source>
        <dbReference type="Proteomes" id="UP000835052"/>
    </source>
</evidence>
<proteinExistence type="predicted"/>
<dbReference type="InterPro" id="IPR000719">
    <property type="entry name" value="Prot_kinase_dom"/>
</dbReference>
<dbReference type="PROSITE" id="PS50011">
    <property type="entry name" value="PROTEIN_KINASE_DOM"/>
    <property type="match status" value="1"/>
</dbReference>
<dbReference type="Pfam" id="PF00069">
    <property type="entry name" value="Pkinase"/>
    <property type="match status" value="1"/>
</dbReference>
<protein>
    <recommendedName>
        <fullName evidence="5">Protein kinase domain-containing protein</fullName>
    </recommendedName>
</protein>
<keyword evidence="7" id="KW-1185">Reference proteome</keyword>
<organism evidence="6 7">
    <name type="scientific">Caenorhabditis auriculariae</name>
    <dbReference type="NCBI Taxonomy" id="2777116"/>
    <lineage>
        <taxon>Eukaryota</taxon>
        <taxon>Metazoa</taxon>
        <taxon>Ecdysozoa</taxon>
        <taxon>Nematoda</taxon>
        <taxon>Chromadorea</taxon>
        <taxon>Rhabditida</taxon>
        <taxon>Rhabditina</taxon>
        <taxon>Rhabditomorpha</taxon>
        <taxon>Rhabditoidea</taxon>
        <taxon>Rhabditidae</taxon>
        <taxon>Peloderinae</taxon>
        <taxon>Caenorhabditis</taxon>
    </lineage>
</organism>
<evidence type="ECO:0000313" key="6">
    <source>
        <dbReference type="EMBL" id="CAD6195876.1"/>
    </source>
</evidence>
<accession>A0A8S1HKN5</accession>
<dbReference type="Gene3D" id="1.10.510.10">
    <property type="entry name" value="Transferase(Phosphotransferase) domain 1"/>
    <property type="match status" value="1"/>
</dbReference>
<reference evidence="6" key="1">
    <citation type="submission" date="2020-10" db="EMBL/GenBank/DDBJ databases">
        <authorList>
            <person name="Kikuchi T."/>
        </authorList>
    </citation>
    <scope>NUCLEOTIDE SEQUENCE</scope>
    <source>
        <strain evidence="6">NKZ352</strain>
    </source>
</reference>
<dbReference type="PANTHER" id="PTHR11042">
    <property type="entry name" value="EUKARYOTIC TRANSLATION INITIATION FACTOR 2-ALPHA KINASE EIF2-ALPHA KINASE -RELATED"/>
    <property type="match status" value="1"/>
</dbReference>
<keyword evidence="3" id="KW-0418">Kinase</keyword>
<evidence type="ECO:0000256" key="4">
    <source>
        <dbReference type="ARBA" id="ARBA00022840"/>
    </source>
</evidence>
<evidence type="ECO:0000256" key="3">
    <source>
        <dbReference type="ARBA" id="ARBA00022777"/>
    </source>
</evidence>
<dbReference type="SUPFAM" id="SSF56112">
    <property type="entry name" value="Protein kinase-like (PK-like)"/>
    <property type="match status" value="1"/>
</dbReference>
<dbReference type="GO" id="GO:0005524">
    <property type="term" value="F:ATP binding"/>
    <property type="evidence" value="ECO:0007669"/>
    <property type="project" value="UniProtKB-KW"/>
</dbReference>
<dbReference type="EMBL" id="CAJGYM010000062">
    <property type="protein sequence ID" value="CAD6195876.1"/>
    <property type="molecule type" value="Genomic_DNA"/>
</dbReference>
<evidence type="ECO:0000259" key="5">
    <source>
        <dbReference type="PROSITE" id="PS50011"/>
    </source>
</evidence>
<comment type="caution">
    <text evidence="6">The sequence shown here is derived from an EMBL/GenBank/DDBJ whole genome shotgun (WGS) entry which is preliminary data.</text>
</comment>
<evidence type="ECO:0000256" key="1">
    <source>
        <dbReference type="ARBA" id="ARBA00022679"/>
    </source>
</evidence>
<dbReference type="GO" id="GO:0005737">
    <property type="term" value="C:cytoplasm"/>
    <property type="evidence" value="ECO:0007669"/>
    <property type="project" value="TreeGrafter"/>
</dbReference>
<feature type="domain" description="Protein kinase" evidence="5">
    <location>
        <begin position="1"/>
        <end position="133"/>
    </location>
</feature>
<dbReference type="InterPro" id="IPR050339">
    <property type="entry name" value="CC_SR_Kinase"/>
</dbReference>
<dbReference type="GO" id="GO:0005634">
    <property type="term" value="C:nucleus"/>
    <property type="evidence" value="ECO:0007669"/>
    <property type="project" value="TreeGrafter"/>
</dbReference>
<keyword evidence="2" id="KW-0547">Nucleotide-binding</keyword>
<keyword evidence="1" id="KW-0808">Transferase</keyword>
<keyword evidence="4" id="KW-0067">ATP-binding</keyword>
<dbReference type="AlphaFoldDB" id="A0A8S1HKN5"/>
<sequence length="329" mass="37728">MTKDVLCALRHIHEVGIHHRVRPDNIFILNNRYVLGGLELFTPGPTCSLKHIIGPVEYSARDFYNESHDCKVDVFALGIILVKLLNHDEFAGRNQNNLLENLTPIQSSFVGGLVHPDPVMRFTAKGAIEHPYLECLKSDLNEPSSQWMTTRGDVLKSGRLEEIIVVYEKDDTVRSFLERYRKIQAVDNDSMLIALSTKKDADHHIFMDLDRKFGEYLSSDRTVFLQIMHNNELEPTPSHFISSFDSLHLTFVKVNGWRHFRRFVRTDNDVDVDELARLAAKDSPMETENGFPVLISSLKATCFEFPSNIHISYMELFIGQQDPDKIPSR</sequence>
<gene>
    <name evidence="6" type="ORF">CAUJ_LOCUS11794</name>
</gene>
<evidence type="ECO:0000256" key="2">
    <source>
        <dbReference type="ARBA" id="ARBA00022741"/>
    </source>
</evidence>
<dbReference type="Proteomes" id="UP000835052">
    <property type="component" value="Unassembled WGS sequence"/>
</dbReference>
<dbReference type="GO" id="GO:0004672">
    <property type="term" value="F:protein kinase activity"/>
    <property type="evidence" value="ECO:0007669"/>
    <property type="project" value="InterPro"/>
</dbReference>
<name>A0A8S1HKN5_9PELO</name>